<keyword evidence="6" id="KW-1185">Reference proteome</keyword>
<dbReference type="InterPro" id="IPR011711">
    <property type="entry name" value="GntR_C"/>
</dbReference>
<evidence type="ECO:0000256" key="1">
    <source>
        <dbReference type="ARBA" id="ARBA00023015"/>
    </source>
</evidence>
<dbReference type="Proteomes" id="UP001364211">
    <property type="component" value="Unassembled WGS sequence"/>
</dbReference>
<keyword evidence="3" id="KW-0804">Transcription</keyword>
<dbReference type="Gene3D" id="1.20.120.530">
    <property type="entry name" value="GntR ligand-binding domain-like"/>
    <property type="match status" value="1"/>
</dbReference>
<evidence type="ECO:0000313" key="6">
    <source>
        <dbReference type="Proteomes" id="UP001364211"/>
    </source>
</evidence>
<dbReference type="CDD" id="cd07377">
    <property type="entry name" value="WHTH_GntR"/>
    <property type="match status" value="1"/>
</dbReference>
<dbReference type="InterPro" id="IPR008920">
    <property type="entry name" value="TF_FadR/GntR_C"/>
</dbReference>
<evidence type="ECO:0000256" key="2">
    <source>
        <dbReference type="ARBA" id="ARBA00023125"/>
    </source>
</evidence>
<dbReference type="Gene3D" id="1.10.10.10">
    <property type="entry name" value="Winged helix-like DNA-binding domain superfamily/Winged helix DNA-binding domain"/>
    <property type="match status" value="1"/>
</dbReference>
<dbReference type="PANTHER" id="PTHR43537">
    <property type="entry name" value="TRANSCRIPTIONAL REGULATOR, GNTR FAMILY"/>
    <property type="match status" value="1"/>
</dbReference>
<dbReference type="InterPro" id="IPR000524">
    <property type="entry name" value="Tscrpt_reg_HTH_GntR"/>
</dbReference>
<sequence length="239" mass="25786">MTDDSPASGGVRDALASLAASNTVVVPAAERVADRIRVEVAEARLRVGARLPEQALGEALQVSRNTVREALSQLVAERVLVRIPNRGVFVARPGADDIRDVYSARLVIEPGAVRHGPRAADPVALAAVRDAFEYGRRAAVTGDWTGVADANQHFHRAVVALAGSPRLDREMGRLLAEMRLVFQRMPGVREFHEPYLARNGEIAALLADGRRADAADELAGYLVTARDQLLDAYARLPTT</sequence>
<dbReference type="PANTHER" id="PTHR43537:SF45">
    <property type="entry name" value="GNTR FAMILY REGULATORY PROTEIN"/>
    <property type="match status" value="1"/>
</dbReference>
<dbReference type="InterPro" id="IPR036388">
    <property type="entry name" value="WH-like_DNA-bd_sf"/>
</dbReference>
<organism evidence="5 6">
    <name type="scientific">Pseudonocardia spirodelae</name>
    <dbReference type="NCBI Taxonomy" id="3133431"/>
    <lineage>
        <taxon>Bacteria</taxon>
        <taxon>Bacillati</taxon>
        <taxon>Actinomycetota</taxon>
        <taxon>Actinomycetes</taxon>
        <taxon>Pseudonocardiales</taxon>
        <taxon>Pseudonocardiaceae</taxon>
        <taxon>Pseudonocardia</taxon>
    </lineage>
</organism>
<evidence type="ECO:0000259" key="4">
    <source>
        <dbReference type="PROSITE" id="PS50949"/>
    </source>
</evidence>
<evidence type="ECO:0000313" key="5">
    <source>
        <dbReference type="EMBL" id="MEJ8279600.1"/>
    </source>
</evidence>
<dbReference type="PROSITE" id="PS50949">
    <property type="entry name" value="HTH_GNTR"/>
    <property type="match status" value="1"/>
</dbReference>
<dbReference type="SUPFAM" id="SSF46785">
    <property type="entry name" value="Winged helix' DNA-binding domain"/>
    <property type="match status" value="1"/>
</dbReference>
<name>A0ABU8T6R9_9PSEU</name>
<gene>
    <name evidence="5" type="ORF">WJX68_11720</name>
</gene>
<proteinExistence type="predicted"/>
<accession>A0ABU8T6R9</accession>
<dbReference type="Pfam" id="PF07729">
    <property type="entry name" value="FCD"/>
    <property type="match status" value="1"/>
</dbReference>
<feature type="domain" description="HTH gntR-type" evidence="4">
    <location>
        <begin position="26"/>
        <end position="93"/>
    </location>
</feature>
<dbReference type="SUPFAM" id="SSF48008">
    <property type="entry name" value="GntR ligand-binding domain-like"/>
    <property type="match status" value="1"/>
</dbReference>
<dbReference type="EMBL" id="JBBJUP010000008">
    <property type="protein sequence ID" value="MEJ8279600.1"/>
    <property type="molecule type" value="Genomic_DNA"/>
</dbReference>
<keyword evidence="2" id="KW-0238">DNA-binding</keyword>
<protein>
    <submittedName>
        <fullName evidence="5">GntR family transcriptional regulator</fullName>
    </submittedName>
</protein>
<keyword evidence="1" id="KW-0805">Transcription regulation</keyword>
<dbReference type="Pfam" id="PF00392">
    <property type="entry name" value="GntR"/>
    <property type="match status" value="1"/>
</dbReference>
<reference evidence="5 6" key="1">
    <citation type="submission" date="2024-03" db="EMBL/GenBank/DDBJ databases">
        <title>Draft genome sequence of Pseudonocardia sp. DW16-2.</title>
        <authorList>
            <person name="Duangmal K."/>
        </authorList>
    </citation>
    <scope>NUCLEOTIDE SEQUENCE [LARGE SCALE GENOMIC DNA]</scope>
    <source>
        <strain evidence="5 6">DW16-2</strain>
    </source>
</reference>
<evidence type="ECO:0000256" key="3">
    <source>
        <dbReference type="ARBA" id="ARBA00023163"/>
    </source>
</evidence>
<dbReference type="RefSeq" id="WP_340289535.1">
    <property type="nucleotide sequence ID" value="NZ_JBBJUP010000008.1"/>
</dbReference>
<dbReference type="InterPro" id="IPR036390">
    <property type="entry name" value="WH_DNA-bd_sf"/>
</dbReference>
<dbReference type="SMART" id="SM00345">
    <property type="entry name" value="HTH_GNTR"/>
    <property type="match status" value="1"/>
</dbReference>
<dbReference type="SMART" id="SM00895">
    <property type="entry name" value="FCD"/>
    <property type="match status" value="1"/>
</dbReference>
<comment type="caution">
    <text evidence="5">The sequence shown here is derived from an EMBL/GenBank/DDBJ whole genome shotgun (WGS) entry which is preliminary data.</text>
</comment>